<evidence type="ECO:0000256" key="1">
    <source>
        <dbReference type="ARBA" id="ARBA00038305"/>
    </source>
</evidence>
<evidence type="ECO:0000313" key="3">
    <source>
        <dbReference type="Proteomes" id="UP000260644"/>
    </source>
</evidence>
<gene>
    <name evidence="2" type="ORF">DVR12_24995</name>
</gene>
<dbReference type="PANTHER" id="PTHR40052">
    <property type="entry name" value="UPF0403 PROTEIN YQIW-RELATED"/>
    <property type="match status" value="1"/>
</dbReference>
<dbReference type="OrthoDB" id="9793981at2"/>
<dbReference type="AlphaFoldDB" id="A0A3E1Y2Z0"/>
<dbReference type="EMBL" id="QPMM01000016">
    <property type="protein sequence ID" value="RFS19069.1"/>
    <property type="molecule type" value="Genomic_DNA"/>
</dbReference>
<proteinExistence type="inferred from homology"/>
<comment type="similarity">
    <text evidence="1">Belongs to the bacilliredoxin family.</text>
</comment>
<evidence type="ECO:0000313" key="2">
    <source>
        <dbReference type="EMBL" id="RFS19069.1"/>
    </source>
</evidence>
<dbReference type="RefSeq" id="WP_116978547.1">
    <property type="nucleotide sequence ID" value="NZ_QPMM01000016.1"/>
</dbReference>
<keyword evidence="3" id="KW-1185">Reference proteome</keyword>
<dbReference type="Proteomes" id="UP000260644">
    <property type="component" value="Unassembled WGS sequence"/>
</dbReference>
<accession>A0A3E1Y2Z0</accession>
<sequence>MSSSQPKTNYRITELTKLGIKILETADDVDKALKEPGTSFFVVNSVCESTDTILLPALKLYMSDSDFEKPDRMFSVFAGLDRESTNRLRKHIDDQEPGLPHTSPSVVFFNNGKLSYYLLQPYIERQDPNGVAADIGNSILDMLYPDKK</sequence>
<organism evidence="2 3">
    <name type="scientific">Chitinophaga silvatica</name>
    <dbReference type="NCBI Taxonomy" id="2282649"/>
    <lineage>
        <taxon>Bacteria</taxon>
        <taxon>Pseudomonadati</taxon>
        <taxon>Bacteroidota</taxon>
        <taxon>Chitinophagia</taxon>
        <taxon>Chitinophagales</taxon>
        <taxon>Chitinophagaceae</taxon>
        <taxon>Chitinophaga</taxon>
    </lineage>
</organism>
<reference evidence="2 3" key="1">
    <citation type="submission" date="2018-07" db="EMBL/GenBank/DDBJ databases">
        <title>Chitinophaga K2CV101002-2 sp. nov., isolated from a monsoon evergreen broad-leaved forest soil.</title>
        <authorList>
            <person name="Lv Y."/>
        </authorList>
    </citation>
    <scope>NUCLEOTIDE SEQUENCE [LARGE SCALE GENOMIC DNA]</scope>
    <source>
        <strain evidence="2 3">GDMCC 1.1288</strain>
    </source>
</reference>
<name>A0A3E1Y2Z0_9BACT</name>
<dbReference type="PANTHER" id="PTHR40052:SF2">
    <property type="entry name" value="BACILLIREDOXIN BRXA"/>
    <property type="match status" value="1"/>
</dbReference>
<dbReference type="Gene3D" id="3.40.30.10">
    <property type="entry name" value="Glutaredoxin"/>
    <property type="match status" value="1"/>
</dbReference>
<protein>
    <submittedName>
        <fullName evidence="2">BrxA/BrxB family bacilliredoxin</fullName>
    </submittedName>
</protein>
<comment type="caution">
    <text evidence="2">The sequence shown here is derived from an EMBL/GenBank/DDBJ whole genome shotgun (WGS) entry which is preliminary data.</text>
</comment>
<dbReference type="Pfam" id="PF06491">
    <property type="entry name" value="Disulph_isomer"/>
    <property type="match status" value="1"/>
</dbReference>
<dbReference type="InterPro" id="IPR009474">
    <property type="entry name" value="BrxB/BrxA"/>
</dbReference>